<evidence type="ECO:0000256" key="5">
    <source>
        <dbReference type="ARBA" id="ARBA00023284"/>
    </source>
</evidence>
<organism evidence="6 7">
    <name type="scientific">Skermanella stibiiresistens SB22</name>
    <dbReference type="NCBI Taxonomy" id="1385369"/>
    <lineage>
        <taxon>Bacteria</taxon>
        <taxon>Pseudomonadati</taxon>
        <taxon>Pseudomonadota</taxon>
        <taxon>Alphaproteobacteria</taxon>
        <taxon>Rhodospirillales</taxon>
        <taxon>Azospirillaceae</taxon>
        <taxon>Skermanella</taxon>
    </lineage>
</organism>
<dbReference type="Proteomes" id="UP000019486">
    <property type="component" value="Unassembled WGS sequence"/>
</dbReference>
<dbReference type="GO" id="GO:0042026">
    <property type="term" value="P:protein refolding"/>
    <property type="evidence" value="ECO:0007669"/>
    <property type="project" value="TreeGrafter"/>
</dbReference>
<reference evidence="6 7" key="1">
    <citation type="submission" date="2013-08" db="EMBL/GenBank/DDBJ databases">
        <title>The genome sequence of Skermanella stibiiresistens.</title>
        <authorList>
            <person name="Zhu W."/>
            <person name="Wang G."/>
        </authorList>
    </citation>
    <scope>NUCLEOTIDE SEQUENCE [LARGE SCALE GENOMIC DNA]</scope>
    <source>
        <strain evidence="6 7">SB22</strain>
    </source>
</reference>
<dbReference type="Pfam" id="PF01430">
    <property type="entry name" value="HSP33"/>
    <property type="match status" value="1"/>
</dbReference>
<comment type="caution">
    <text evidence="6">The sequence shown here is derived from an EMBL/GenBank/DDBJ whole genome shotgun (WGS) entry which is preliminary data.</text>
</comment>
<evidence type="ECO:0000313" key="6">
    <source>
        <dbReference type="EMBL" id="EWY38439.1"/>
    </source>
</evidence>
<accession>W9GXA5</accession>
<evidence type="ECO:0000256" key="2">
    <source>
        <dbReference type="ARBA" id="ARBA00022833"/>
    </source>
</evidence>
<name>W9GXA5_9PROT</name>
<dbReference type="GO" id="GO:0051082">
    <property type="term" value="F:unfolded protein binding"/>
    <property type="evidence" value="ECO:0007669"/>
    <property type="project" value="InterPro"/>
</dbReference>
<evidence type="ECO:0000313" key="7">
    <source>
        <dbReference type="Proteomes" id="UP000019486"/>
    </source>
</evidence>
<dbReference type="InterPro" id="IPR016153">
    <property type="entry name" value="Heat_shock_Hsp33_N"/>
</dbReference>
<dbReference type="PIRSF" id="PIRSF005261">
    <property type="entry name" value="Heat_shock_Hsp33"/>
    <property type="match status" value="1"/>
</dbReference>
<dbReference type="STRING" id="1385369.N825_13185"/>
<evidence type="ECO:0000256" key="1">
    <source>
        <dbReference type="ARBA" id="ARBA00022490"/>
    </source>
</evidence>
<protein>
    <submittedName>
        <fullName evidence="6">Molecular chaperone Hsp33</fullName>
    </submittedName>
</protein>
<dbReference type="Gene3D" id="1.10.287.480">
    <property type="entry name" value="helix hairpin bin"/>
    <property type="match status" value="1"/>
</dbReference>
<dbReference type="Gene3D" id="3.55.30.10">
    <property type="entry name" value="Hsp33 domain"/>
    <property type="match status" value="1"/>
</dbReference>
<proteinExistence type="predicted"/>
<dbReference type="EMBL" id="AVFL01000018">
    <property type="protein sequence ID" value="EWY38439.1"/>
    <property type="molecule type" value="Genomic_DNA"/>
</dbReference>
<dbReference type="PATRIC" id="fig|1385369.3.peg.4523"/>
<keyword evidence="4" id="KW-0143">Chaperone</keyword>
<dbReference type="SUPFAM" id="SSF118352">
    <property type="entry name" value="HSP33 redox switch-like"/>
    <property type="match status" value="1"/>
</dbReference>
<dbReference type="GO" id="GO:0044183">
    <property type="term" value="F:protein folding chaperone"/>
    <property type="evidence" value="ECO:0007669"/>
    <property type="project" value="TreeGrafter"/>
</dbReference>
<sequence>MTPLDMSAPSSDDIVQPFQIDSSHLRGRLVRVGPMLEEILSKHDYPEPVATLLGETITLAITLAGALKYEGIFTLQTKGDGPISLMVADVTSTGDVRGYAQFNAERLASADIAAVAPVPALLGSGYLAFTVDQGEHTERYQGIVELTGDTLSECVQHYFRQSEQLDTGIKVAVSRASALGDGAGNGELAWRGGALMLQRLPEDQIQQTLGSDVADDWRRAMVLMGTCSDAELVDPKLPPNDLLYRLFHEDGVRVYAPMALQAACRCSRERVTNVLRSLPRDEVSELKVDGKVEVTCEFCNSTYTFDDAQLEQIYD</sequence>
<keyword evidence="2" id="KW-0862">Zinc</keyword>
<keyword evidence="3" id="KW-1015">Disulfide bond</keyword>
<dbReference type="PANTHER" id="PTHR30111:SF1">
    <property type="entry name" value="33 KDA CHAPERONIN"/>
    <property type="match status" value="1"/>
</dbReference>
<dbReference type="GO" id="GO:0005737">
    <property type="term" value="C:cytoplasm"/>
    <property type="evidence" value="ECO:0007669"/>
    <property type="project" value="InterPro"/>
</dbReference>
<dbReference type="InterPro" id="IPR023212">
    <property type="entry name" value="Hsp33_helix_hairpin_bin_dom_sf"/>
</dbReference>
<dbReference type="InterPro" id="IPR000397">
    <property type="entry name" value="Heat_shock_Hsp33"/>
</dbReference>
<keyword evidence="5" id="KW-0676">Redox-active center</keyword>
<keyword evidence="1" id="KW-0963">Cytoplasm</keyword>
<evidence type="ECO:0000256" key="4">
    <source>
        <dbReference type="ARBA" id="ARBA00023186"/>
    </source>
</evidence>
<dbReference type="NCBIfam" id="NF002386">
    <property type="entry name" value="PRK01402.1"/>
    <property type="match status" value="1"/>
</dbReference>
<gene>
    <name evidence="6" type="ORF">N825_13185</name>
</gene>
<keyword evidence="7" id="KW-1185">Reference proteome</keyword>
<dbReference type="SUPFAM" id="SSF64397">
    <property type="entry name" value="Hsp33 domain"/>
    <property type="match status" value="1"/>
</dbReference>
<dbReference type="Gene3D" id="3.90.1280.10">
    <property type="entry name" value="HSP33 redox switch-like"/>
    <property type="match status" value="1"/>
</dbReference>
<dbReference type="InterPro" id="IPR016154">
    <property type="entry name" value="Heat_shock_Hsp33_C"/>
</dbReference>
<evidence type="ECO:0000256" key="3">
    <source>
        <dbReference type="ARBA" id="ARBA00023157"/>
    </source>
</evidence>
<dbReference type="PANTHER" id="PTHR30111">
    <property type="entry name" value="33 KDA CHAPERONIN"/>
    <property type="match status" value="1"/>
</dbReference>
<dbReference type="CDD" id="cd00498">
    <property type="entry name" value="Hsp33"/>
    <property type="match status" value="1"/>
</dbReference>
<dbReference type="AlphaFoldDB" id="W9GXA5"/>